<evidence type="ECO:0000313" key="2">
    <source>
        <dbReference type="EMBL" id="DAA34714.1"/>
    </source>
</evidence>
<dbReference type="AlphaFoldDB" id="F0JA63"/>
<sequence length="62" mass="7043">MRTVTPVTLQVKFALHALVLTILAVVSSVLYRQQAAYFQDKMLCTKNAKNKRAQHFCALHIL</sequence>
<name>F0JA63_AMBVA</name>
<organism evidence="2">
    <name type="scientific">Amblyomma variegatum</name>
    <name type="common">Tropical bont tick</name>
    <dbReference type="NCBI Taxonomy" id="34610"/>
    <lineage>
        <taxon>Eukaryota</taxon>
        <taxon>Metazoa</taxon>
        <taxon>Ecdysozoa</taxon>
        <taxon>Arthropoda</taxon>
        <taxon>Chelicerata</taxon>
        <taxon>Arachnida</taxon>
        <taxon>Acari</taxon>
        <taxon>Parasitiformes</taxon>
        <taxon>Ixodida</taxon>
        <taxon>Ixodoidea</taxon>
        <taxon>Ixodidae</taxon>
        <taxon>Amblyomminae</taxon>
        <taxon>Amblyomma</taxon>
    </lineage>
</organism>
<keyword evidence="1" id="KW-0472">Membrane</keyword>
<keyword evidence="1" id="KW-1133">Transmembrane helix</keyword>
<evidence type="ECO:0000256" key="1">
    <source>
        <dbReference type="SAM" id="Phobius"/>
    </source>
</evidence>
<feature type="transmembrane region" description="Helical" evidence="1">
    <location>
        <begin position="13"/>
        <end position="31"/>
    </location>
</feature>
<dbReference type="EMBL" id="BK007764">
    <property type="protein sequence ID" value="DAA34714.1"/>
    <property type="molecule type" value="mRNA"/>
</dbReference>
<proteinExistence type="evidence at transcript level"/>
<protein>
    <submittedName>
        <fullName evidence="2">Hypothetical secreted peptide 572</fullName>
    </submittedName>
</protein>
<reference evidence="2" key="1">
    <citation type="journal article" date="2011" name="BMC Genomics">
        <title>A further insight into the sialome of the tropical bont tick, Amblyomma variegatum.</title>
        <authorList>
            <person name="Ribeiro J.M."/>
            <person name="Anderson J.M."/>
            <person name="Manoukis N.C."/>
            <person name="Meng Z."/>
            <person name="Francishetti I.M."/>
        </authorList>
    </citation>
    <scope>NUCLEOTIDE SEQUENCE</scope>
    <source>
        <strain evidence="2">Amb_var-572</strain>
        <tissue evidence="2">Salivary gland</tissue>
    </source>
</reference>
<accession>F0JA63</accession>
<keyword evidence="1" id="KW-0812">Transmembrane</keyword>